<name>A0ABP3W971_CLOSU</name>
<reference evidence="3" key="1">
    <citation type="journal article" date="2019" name="Int. J. Syst. Evol. Microbiol.">
        <title>The Global Catalogue of Microorganisms (GCM) 10K type strain sequencing project: providing services to taxonomists for standard genome sequencing and annotation.</title>
        <authorList>
            <consortium name="The Broad Institute Genomics Platform"/>
            <consortium name="The Broad Institute Genome Sequencing Center for Infectious Disease"/>
            <person name="Wu L."/>
            <person name="Ma J."/>
        </authorList>
    </citation>
    <scope>NUCLEOTIDE SEQUENCE [LARGE SCALE GENOMIC DNA]</scope>
    <source>
        <strain evidence="3">JCM 1417</strain>
    </source>
</reference>
<dbReference type="EMBL" id="BAAACI010000008">
    <property type="protein sequence ID" value="GAA0777794.1"/>
    <property type="molecule type" value="Genomic_DNA"/>
</dbReference>
<dbReference type="Gene3D" id="3.40.50.2000">
    <property type="entry name" value="Glycogen Phosphorylase B"/>
    <property type="match status" value="2"/>
</dbReference>
<dbReference type="Pfam" id="PF00534">
    <property type="entry name" value="Glycos_transf_1"/>
    <property type="match status" value="1"/>
</dbReference>
<dbReference type="PANTHER" id="PTHR12526">
    <property type="entry name" value="GLYCOSYLTRANSFERASE"/>
    <property type="match status" value="1"/>
</dbReference>
<dbReference type="RefSeq" id="WP_343827675.1">
    <property type="nucleotide sequence ID" value="NZ_BAAACI010000008.1"/>
</dbReference>
<proteinExistence type="predicted"/>
<sequence length="330" mass="39032">MVENVSSITVNSKESNKKNIVFFVKPGLDNFLEDIIDGLAHEYTTRKIVVTNLKQIDEEMKWADICWFEWCDELISYGSKLIIANEKKIICRIHSYESFTDYPCNVYWENVNKIIFVAEHIRNFTINNFNIDKEKTIVIPNGIDISKWTFQDRKPGFNIAYVGYINYKKGPMLLFHTFKAIYDKNNQYKLFIAGKFQDARDILYFNQMIKEFRLEDNVVYEGWQDNLDKWLEDKNYILCTSILESQNISIMQAMVKGIKPIIHNFVGAKEIYPQYLVWNTINDAVEMITDSKYNSQEYSYFIKSGFEFQDQIEKLKSLFIGLYEIKKSKN</sequence>
<dbReference type="SUPFAM" id="SSF53756">
    <property type="entry name" value="UDP-Glycosyltransferase/glycogen phosphorylase"/>
    <property type="match status" value="1"/>
</dbReference>
<comment type="caution">
    <text evidence="2">The sequence shown here is derived from an EMBL/GenBank/DDBJ whole genome shotgun (WGS) entry which is preliminary data.</text>
</comment>
<feature type="domain" description="Glycosyl transferase family 1" evidence="1">
    <location>
        <begin position="157"/>
        <end position="271"/>
    </location>
</feature>
<keyword evidence="3" id="KW-1185">Reference proteome</keyword>
<evidence type="ECO:0000313" key="2">
    <source>
        <dbReference type="EMBL" id="GAA0777794.1"/>
    </source>
</evidence>
<evidence type="ECO:0000313" key="3">
    <source>
        <dbReference type="Proteomes" id="UP001501047"/>
    </source>
</evidence>
<protein>
    <recommendedName>
        <fullName evidence="1">Glycosyl transferase family 1 domain-containing protein</fullName>
    </recommendedName>
</protein>
<accession>A0ABP3W971</accession>
<organism evidence="2 3">
    <name type="scientific">Clostridium subterminale</name>
    <dbReference type="NCBI Taxonomy" id="1550"/>
    <lineage>
        <taxon>Bacteria</taxon>
        <taxon>Bacillati</taxon>
        <taxon>Bacillota</taxon>
        <taxon>Clostridia</taxon>
        <taxon>Eubacteriales</taxon>
        <taxon>Clostridiaceae</taxon>
        <taxon>Clostridium</taxon>
    </lineage>
</organism>
<dbReference type="InterPro" id="IPR001296">
    <property type="entry name" value="Glyco_trans_1"/>
</dbReference>
<evidence type="ECO:0000259" key="1">
    <source>
        <dbReference type="Pfam" id="PF00534"/>
    </source>
</evidence>
<gene>
    <name evidence="2" type="ORF">GCM10008908_33510</name>
</gene>
<dbReference type="Proteomes" id="UP001501047">
    <property type="component" value="Unassembled WGS sequence"/>
</dbReference>